<evidence type="ECO:0000259" key="3">
    <source>
        <dbReference type="PROSITE" id="PS50035"/>
    </source>
</evidence>
<organism evidence="4 5">
    <name type="scientific">Blastopirellula marina DSM 3645</name>
    <dbReference type="NCBI Taxonomy" id="314230"/>
    <lineage>
        <taxon>Bacteria</taxon>
        <taxon>Pseudomonadati</taxon>
        <taxon>Planctomycetota</taxon>
        <taxon>Planctomycetia</taxon>
        <taxon>Pirellulales</taxon>
        <taxon>Pirellulaceae</taxon>
        <taxon>Blastopirellula</taxon>
    </lineage>
</organism>
<sequence>MLRKLTSALTASLLILAIVAPARAHFLWLVESESPKQLNLYFSEGPYADEPAILKRVADAVAFRLTDDKEPQEIKFTLANDELTSAELKGRGDSLYVLTRSLGVMDRGGEKFLLQYNAKTGPTLGKSAWKLDASKHVSLDVVPSIQDDQAVVTATFAGKPAAAAQVVVEGPEGKVEAETDAQGVAKFAIGKAGVYAVRVRYIEKKAGQSGDDKYDTVRHYTTLTLPVVPKLNESVSAFSDLPEAVTSFGAAVVGDSLYVYGGHTGDAHHYYYEAQNGSLQRLSLKKEAKWETVAEGPKLQGLAMVANGDKLYRLGGFTAMNKKDEEGRNLVSQADAAVFDLKTGEWSDLPKLPEPRSSFDAAVLGNTIYVIGGWALNGEDNDSTWHKTAYSLDLSQENAEWTALAEPPFQRRALSVGVQNGKLYAIGGMQEEGGPTTRVDVYDPQTKTWSEGPSLPGGGMDGFGTSAFPVDGKLYASTMSGRLVRLAADGKSWETVGGLTNERFFHRMLPISDDQLIFVGGASMSVGKFSEVDVVNLK</sequence>
<name>A3ZN15_9BACT</name>
<dbReference type="GO" id="GO:0006793">
    <property type="term" value="P:phosphorus metabolic process"/>
    <property type="evidence" value="ECO:0007669"/>
    <property type="project" value="UniProtKB-ARBA"/>
</dbReference>
<feature type="domain" description="PLD phosphodiesterase" evidence="3">
    <location>
        <begin position="501"/>
        <end position="528"/>
    </location>
</feature>
<keyword evidence="2" id="KW-0677">Repeat</keyword>
<dbReference type="OrthoDB" id="232651at2"/>
<dbReference type="GO" id="GO:0003824">
    <property type="term" value="F:catalytic activity"/>
    <property type="evidence" value="ECO:0007669"/>
    <property type="project" value="InterPro"/>
</dbReference>
<proteinExistence type="predicted"/>
<keyword evidence="1" id="KW-0880">Kelch repeat</keyword>
<evidence type="ECO:0000313" key="5">
    <source>
        <dbReference type="Proteomes" id="UP000004358"/>
    </source>
</evidence>
<protein>
    <recommendedName>
        <fullName evidence="3">PLD phosphodiesterase domain-containing protein</fullName>
    </recommendedName>
</protein>
<evidence type="ECO:0000256" key="2">
    <source>
        <dbReference type="ARBA" id="ARBA00022737"/>
    </source>
</evidence>
<dbReference type="InterPro" id="IPR015915">
    <property type="entry name" value="Kelch-typ_b-propeller"/>
</dbReference>
<dbReference type="EMBL" id="AANZ01000002">
    <property type="protein sequence ID" value="EAQ82344.1"/>
    <property type="molecule type" value="Genomic_DNA"/>
</dbReference>
<evidence type="ECO:0000256" key="1">
    <source>
        <dbReference type="ARBA" id="ARBA00022441"/>
    </source>
</evidence>
<dbReference type="AlphaFoldDB" id="A3ZN15"/>
<accession>A3ZN15</accession>
<dbReference type="SUPFAM" id="SSF117281">
    <property type="entry name" value="Kelch motif"/>
    <property type="match status" value="2"/>
</dbReference>
<gene>
    <name evidence="4" type="ORF">DSM3645_01480</name>
</gene>
<dbReference type="Proteomes" id="UP000004358">
    <property type="component" value="Unassembled WGS sequence"/>
</dbReference>
<dbReference type="HOGENOM" id="CLU_490804_0_0_0"/>
<evidence type="ECO:0000313" key="4">
    <source>
        <dbReference type="EMBL" id="EAQ82344.1"/>
    </source>
</evidence>
<dbReference type="PROSITE" id="PS50035">
    <property type="entry name" value="PLD"/>
    <property type="match status" value="1"/>
</dbReference>
<dbReference type="InterPro" id="IPR001736">
    <property type="entry name" value="PLipase_D/transphosphatidylase"/>
</dbReference>
<dbReference type="InterPro" id="IPR006652">
    <property type="entry name" value="Kelch_1"/>
</dbReference>
<dbReference type="RefSeq" id="WP_002650186.1">
    <property type="nucleotide sequence ID" value="NZ_AANZ01000002.1"/>
</dbReference>
<comment type="caution">
    <text evidence="4">The sequence shown here is derived from an EMBL/GenBank/DDBJ whole genome shotgun (WGS) entry which is preliminary data.</text>
</comment>
<dbReference type="SMART" id="SM00612">
    <property type="entry name" value="Kelch"/>
    <property type="match status" value="3"/>
</dbReference>
<dbReference type="PANTHER" id="PTHR45632:SF3">
    <property type="entry name" value="KELCH-LIKE PROTEIN 32"/>
    <property type="match status" value="1"/>
</dbReference>
<dbReference type="STRING" id="314230.DSM3645_01480"/>
<dbReference type="Gene3D" id="2.120.10.80">
    <property type="entry name" value="Kelch-type beta propeller"/>
    <property type="match status" value="2"/>
</dbReference>
<dbReference type="Pfam" id="PF24681">
    <property type="entry name" value="Kelch_KLHDC2_KLHL20_DRC7"/>
    <property type="match status" value="1"/>
</dbReference>
<dbReference type="PANTHER" id="PTHR45632">
    <property type="entry name" value="LD33804P"/>
    <property type="match status" value="1"/>
</dbReference>
<reference evidence="4 5" key="1">
    <citation type="submission" date="2006-02" db="EMBL/GenBank/DDBJ databases">
        <authorList>
            <person name="Amann R."/>
            <person name="Ferriera S."/>
            <person name="Johnson J."/>
            <person name="Kravitz S."/>
            <person name="Halpern A."/>
            <person name="Remington K."/>
            <person name="Beeson K."/>
            <person name="Tran B."/>
            <person name="Rogers Y.-H."/>
            <person name="Friedman R."/>
            <person name="Venter J.C."/>
        </authorList>
    </citation>
    <scope>NUCLEOTIDE SEQUENCE [LARGE SCALE GENOMIC DNA]</scope>
    <source>
        <strain evidence="4 5">DSM 3645</strain>
    </source>
</reference>